<sequence>MVLGLSACSGKKESKPGQALASVNGEEITILQLNDELQRANVPTAQQEAASTQILESLIDRQLVLNEAVKEKLDRDPQIVRTIERAKSMLLAQAYLQKKVGTPARPTRAEVEAYYNQHPGFFSARKVFEMRQLVMASKDISPDVKAAIDSVKTLEEAATWLDEHKVGFTRAQLVRASSDLPVPLTEKLLGLSKGQLFIINEGERSLLVTITDVKDAPATLAQAAPQIEQFLINKKGKDIADAELARLRTAAKIEYLNGRKAPAKAEAAPAAAASEPAAAKPNAEDQNARGVAGLK</sequence>
<dbReference type="Pfam" id="PF13145">
    <property type="entry name" value="Rotamase_2"/>
    <property type="match status" value="1"/>
</dbReference>
<evidence type="ECO:0000256" key="2">
    <source>
        <dbReference type="ARBA" id="ARBA00007656"/>
    </source>
</evidence>
<dbReference type="EC" id="5.2.1.8" evidence="3"/>
<name>A0A845I6Y1_9BURK</name>
<dbReference type="PANTHER" id="PTHR47245">
    <property type="entry name" value="PEPTIDYLPROLYL ISOMERASE"/>
    <property type="match status" value="1"/>
</dbReference>
<dbReference type="InterPro" id="IPR014274">
    <property type="entry name" value="PPIase_EpsD"/>
</dbReference>
<dbReference type="InterPro" id="IPR027304">
    <property type="entry name" value="Trigger_fact/SurA_dom_sf"/>
</dbReference>
<keyword evidence="10" id="KW-1185">Reference proteome</keyword>
<reference evidence="9" key="1">
    <citation type="submission" date="2019-12" db="EMBL/GenBank/DDBJ databases">
        <title>Novel species isolated from a subtropical stream in China.</title>
        <authorList>
            <person name="Lu H."/>
        </authorList>
    </citation>
    <scope>NUCLEOTIDE SEQUENCE [LARGE SCALE GENOMIC DNA]</scope>
    <source>
        <strain evidence="9">FT93W</strain>
    </source>
</reference>
<evidence type="ECO:0000256" key="6">
    <source>
        <dbReference type="ARBA" id="ARBA00023235"/>
    </source>
</evidence>
<evidence type="ECO:0000256" key="1">
    <source>
        <dbReference type="ARBA" id="ARBA00000971"/>
    </source>
</evidence>
<dbReference type="Gene3D" id="1.10.8.1040">
    <property type="match status" value="1"/>
</dbReference>
<evidence type="ECO:0000313" key="9">
    <source>
        <dbReference type="EMBL" id="MYN47368.1"/>
    </source>
</evidence>
<dbReference type="InterPro" id="IPR050245">
    <property type="entry name" value="PrsA_foldase"/>
</dbReference>
<keyword evidence="4" id="KW-0732">Signal</keyword>
<organism evidence="9 10">
    <name type="scientific">Duganella fentianensis</name>
    <dbReference type="NCBI Taxonomy" id="2692177"/>
    <lineage>
        <taxon>Bacteria</taxon>
        <taxon>Pseudomonadati</taxon>
        <taxon>Pseudomonadota</taxon>
        <taxon>Betaproteobacteria</taxon>
        <taxon>Burkholderiales</taxon>
        <taxon>Oxalobacteraceae</taxon>
        <taxon>Telluria group</taxon>
        <taxon>Duganella</taxon>
    </lineage>
</organism>
<feature type="domain" description="PpiC" evidence="8">
    <location>
        <begin position="106"/>
        <end position="224"/>
    </location>
</feature>
<dbReference type="Proteomes" id="UP000444316">
    <property type="component" value="Unassembled WGS sequence"/>
</dbReference>
<dbReference type="GO" id="GO:0003755">
    <property type="term" value="F:peptidyl-prolyl cis-trans isomerase activity"/>
    <property type="evidence" value="ECO:0007669"/>
    <property type="project" value="UniProtKB-KW"/>
</dbReference>
<evidence type="ECO:0000256" key="7">
    <source>
        <dbReference type="SAM" id="MobiDB-lite"/>
    </source>
</evidence>
<comment type="similarity">
    <text evidence="2">Belongs to the PpiC/parvulin rotamase family.</text>
</comment>
<evidence type="ECO:0000259" key="8">
    <source>
        <dbReference type="Pfam" id="PF13145"/>
    </source>
</evidence>
<dbReference type="InterPro" id="IPR000297">
    <property type="entry name" value="PPIase_PpiC"/>
</dbReference>
<evidence type="ECO:0000256" key="3">
    <source>
        <dbReference type="ARBA" id="ARBA00013194"/>
    </source>
</evidence>
<evidence type="ECO:0000313" key="10">
    <source>
        <dbReference type="Proteomes" id="UP000444316"/>
    </source>
</evidence>
<feature type="region of interest" description="Disordered" evidence="7">
    <location>
        <begin position="260"/>
        <end position="295"/>
    </location>
</feature>
<dbReference type="SUPFAM" id="SSF109998">
    <property type="entry name" value="Triger factor/SurA peptide-binding domain-like"/>
    <property type="match status" value="1"/>
</dbReference>
<protein>
    <recommendedName>
        <fullName evidence="3">peptidylprolyl isomerase</fullName>
        <ecNumber evidence="3">5.2.1.8</ecNumber>
    </recommendedName>
</protein>
<dbReference type="PANTHER" id="PTHR47245:SF1">
    <property type="entry name" value="FOLDASE PROTEIN PRSA"/>
    <property type="match status" value="1"/>
</dbReference>
<dbReference type="EMBL" id="WWCL01000004">
    <property type="protein sequence ID" value="MYN47368.1"/>
    <property type="molecule type" value="Genomic_DNA"/>
</dbReference>
<comment type="caution">
    <text evidence="9">The sequence shown here is derived from an EMBL/GenBank/DDBJ whole genome shotgun (WGS) entry which is preliminary data.</text>
</comment>
<dbReference type="NCBIfam" id="TIGR02925">
    <property type="entry name" value="cis_trans_EpsD"/>
    <property type="match status" value="1"/>
</dbReference>
<comment type="catalytic activity">
    <reaction evidence="1">
        <text>[protein]-peptidylproline (omega=180) = [protein]-peptidylproline (omega=0)</text>
        <dbReference type="Rhea" id="RHEA:16237"/>
        <dbReference type="Rhea" id="RHEA-COMP:10747"/>
        <dbReference type="Rhea" id="RHEA-COMP:10748"/>
        <dbReference type="ChEBI" id="CHEBI:83833"/>
        <dbReference type="ChEBI" id="CHEBI:83834"/>
        <dbReference type="EC" id="5.2.1.8"/>
    </reaction>
</comment>
<evidence type="ECO:0000256" key="5">
    <source>
        <dbReference type="ARBA" id="ARBA00023110"/>
    </source>
</evidence>
<accession>A0A845I6Y1</accession>
<keyword evidence="6 9" id="KW-0413">Isomerase</keyword>
<proteinExistence type="inferred from homology"/>
<gene>
    <name evidence="9" type="primary">epsD</name>
    <name evidence="9" type="ORF">GTP23_20195</name>
</gene>
<keyword evidence="5" id="KW-0697">Rotamase</keyword>
<feature type="compositionally biased region" description="Low complexity" evidence="7">
    <location>
        <begin position="264"/>
        <end position="281"/>
    </location>
</feature>
<dbReference type="AlphaFoldDB" id="A0A845I6Y1"/>
<evidence type="ECO:0000256" key="4">
    <source>
        <dbReference type="ARBA" id="ARBA00022729"/>
    </source>
</evidence>